<protein>
    <submittedName>
        <fullName evidence="3">Pilus assembly protein</fullName>
    </submittedName>
</protein>
<dbReference type="EMBL" id="RCZI01000002">
    <property type="protein sequence ID" value="TPG28962.1"/>
    <property type="molecule type" value="Genomic_DNA"/>
</dbReference>
<gene>
    <name evidence="3" type="ORF">EAH82_09305</name>
</gene>
<evidence type="ECO:0000259" key="2">
    <source>
        <dbReference type="Pfam" id="PF07811"/>
    </source>
</evidence>
<reference evidence="3 4" key="1">
    <citation type="journal article" date="2019" name="Environ. Microbiol.">
        <title>Species interactions and distinct microbial communities in high Arctic permafrost affected cryosols are associated with the CH4 and CO2 gas fluxes.</title>
        <authorList>
            <person name="Altshuler I."/>
            <person name="Hamel J."/>
            <person name="Turney S."/>
            <person name="Magnuson E."/>
            <person name="Levesque R."/>
            <person name="Greer C."/>
            <person name="Whyte L.G."/>
        </authorList>
    </citation>
    <scope>NUCLEOTIDE SEQUENCE [LARGE SCALE GENOMIC DNA]</scope>
    <source>
        <strain evidence="3 4">S06.C</strain>
    </source>
</reference>
<keyword evidence="1" id="KW-1133">Transmembrane helix</keyword>
<sequence>MNAGPTFASVRARARQRGATMVEFAVVLFIPAFLMLIFAIAEMALMYQAKTVVDIAALAAARAGAIDHAREGVTSSMHIAGASALAPLYMRDTASNGEVVRAVGSALADSVLFLSIDVLNPTRASFNDHGITVGGRRLIPNDNLMYRGTAIKGASMQNIQDANLLKIRLTYCYKPEMPLNAEFLAMALSPFSLISGGRCKVAGRIPISSEAIVRMQSEAWR</sequence>
<proteinExistence type="predicted"/>
<dbReference type="RefSeq" id="WP_140841008.1">
    <property type="nucleotide sequence ID" value="NZ_RCZI01000002.1"/>
</dbReference>
<dbReference type="Pfam" id="PF07811">
    <property type="entry name" value="TadE"/>
    <property type="match status" value="1"/>
</dbReference>
<feature type="domain" description="TadE-like" evidence="2">
    <location>
        <begin position="18"/>
        <end position="62"/>
    </location>
</feature>
<dbReference type="InterPro" id="IPR012495">
    <property type="entry name" value="TadE-like_dom"/>
</dbReference>
<accession>A0A502DX39</accession>
<comment type="caution">
    <text evidence="3">The sequence shown here is derived from an EMBL/GenBank/DDBJ whole genome shotgun (WGS) entry which is preliminary data.</text>
</comment>
<keyword evidence="1" id="KW-0812">Transmembrane</keyword>
<keyword evidence="1" id="KW-0472">Membrane</keyword>
<evidence type="ECO:0000313" key="3">
    <source>
        <dbReference type="EMBL" id="TPG28962.1"/>
    </source>
</evidence>
<feature type="transmembrane region" description="Helical" evidence="1">
    <location>
        <begin position="21"/>
        <end position="41"/>
    </location>
</feature>
<dbReference type="AlphaFoldDB" id="A0A502DX39"/>
<dbReference type="OrthoDB" id="8526602at2"/>
<dbReference type="Proteomes" id="UP000319212">
    <property type="component" value="Unassembled WGS sequence"/>
</dbReference>
<organism evidence="3 4">
    <name type="scientific">Variovorax guangxiensis</name>
    <dbReference type="NCBI Taxonomy" id="1775474"/>
    <lineage>
        <taxon>Bacteria</taxon>
        <taxon>Pseudomonadati</taxon>
        <taxon>Pseudomonadota</taxon>
        <taxon>Betaproteobacteria</taxon>
        <taxon>Burkholderiales</taxon>
        <taxon>Comamonadaceae</taxon>
        <taxon>Variovorax</taxon>
    </lineage>
</organism>
<evidence type="ECO:0000256" key="1">
    <source>
        <dbReference type="SAM" id="Phobius"/>
    </source>
</evidence>
<name>A0A502DX39_9BURK</name>
<evidence type="ECO:0000313" key="4">
    <source>
        <dbReference type="Proteomes" id="UP000319212"/>
    </source>
</evidence>